<protein>
    <submittedName>
        <fullName evidence="2">Uncharacterized protein</fullName>
    </submittedName>
</protein>
<evidence type="ECO:0000313" key="3">
    <source>
        <dbReference type="Proteomes" id="UP001318860"/>
    </source>
</evidence>
<evidence type="ECO:0000313" key="2">
    <source>
        <dbReference type="EMBL" id="KAK6144225.1"/>
    </source>
</evidence>
<proteinExistence type="predicted"/>
<reference evidence="2 3" key="1">
    <citation type="journal article" date="2021" name="Comput. Struct. Biotechnol. J.">
        <title>De novo genome assembly of the potent medicinal plant Rehmannia glutinosa using nanopore technology.</title>
        <authorList>
            <person name="Ma L."/>
            <person name="Dong C."/>
            <person name="Song C."/>
            <person name="Wang X."/>
            <person name="Zheng X."/>
            <person name="Niu Y."/>
            <person name="Chen S."/>
            <person name="Feng W."/>
        </authorList>
    </citation>
    <scope>NUCLEOTIDE SEQUENCE [LARGE SCALE GENOMIC DNA]</scope>
    <source>
        <strain evidence="2">DH-2019</strain>
    </source>
</reference>
<name>A0ABR0WDM3_REHGL</name>
<comment type="caution">
    <text evidence="2">The sequence shown here is derived from an EMBL/GenBank/DDBJ whole genome shotgun (WGS) entry which is preliminary data.</text>
</comment>
<feature type="region of interest" description="Disordered" evidence="1">
    <location>
        <begin position="84"/>
        <end position="159"/>
    </location>
</feature>
<keyword evidence="3" id="KW-1185">Reference proteome</keyword>
<dbReference type="PANTHER" id="PTHR47584:SF14">
    <property type="entry name" value="L10-INTERACTING MYB DOMAIN-CONTAINING PROTEIN-LIKE"/>
    <property type="match status" value="1"/>
</dbReference>
<dbReference type="EMBL" id="JABTTQ020000012">
    <property type="protein sequence ID" value="KAK6144225.1"/>
    <property type="molecule type" value="Genomic_DNA"/>
</dbReference>
<dbReference type="PANTHER" id="PTHR47584">
    <property type="match status" value="1"/>
</dbReference>
<feature type="compositionally biased region" description="Polar residues" evidence="1">
    <location>
        <begin position="125"/>
        <end position="141"/>
    </location>
</feature>
<dbReference type="Proteomes" id="UP001318860">
    <property type="component" value="Unassembled WGS sequence"/>
</dbReference>
<gene>
    <name evidence="2" type="ORF">DH2020_021045</name>
</gene>
<organism evidence="2 3">
    <name type="scientific">Rehmannia glutinosa</name>
    <name type="common">Chinese foxglove</name>
    <dbReference type="NCBI Taxonomy" id="99300"/>
    <lineage>
        <taxon>Eukaryota</taxon>
        <taxon>Viridiplantae</taxon>
        <taxon>Streptophyta</taxon>
        <taxon>Embryophyta</taxon>
        <taxon>Tracheophyta</taxon>
        <taxon>Spermatophyta</taxon>
        <taxon>Magnoliopsida</taxon>
        <taxon>eudicotyledons</taxon>
        <taxon>Gunneridae</taxon>
        <taxon>Pentapetalae</taxon>
        <taxon>asterids</taxon>
        <taxon>lamiids</taxon>
        <taxon>Lamiales</taxon>
        <taxon>Orobanchaceae</taxon>
        <taxon>Rehmannieae</taxon>
        <taxon>Rehmannia</taxon>
    </lineage>
</organism>
<dbReference type="InterPro" id="IPR045026">
    <property type="entry name" value="LIMYB"/>
</dbReference>
<evidence type="ECO:0000256" key="1">
    <source>
        <dbReference type="SAM" id="MobiDB-lite"/>
    </source>
</evidence>
<sequence>MNMPNSPKTIAPTTPCKALVPHSARRCIPASSSGSSADSNDVPVLFNQKFNWKEHPDNAATIERGLPHYNYCTDMFASNVATGSMARSSMQPPVESDEEGQVDPLGQNSDSRTRSREWGEEESYTPLNSQGPNRFSTTSSRNEPHEYSTSSSRRKKTKNLTDKDAVLISSLQKWDAFLDAKTASLGPPVIEVVQKCVASLRAMEDLPESLFNKAIKELKSDTPTRAFFLELNQRERRSWVESLGHP</sequence>
<accession>A0ABR0WDM3</accession>